<gene>
    <name evidence="2" type="ORF">EDS130_LOCUS21750</name>
</gene>
<sequence>MLELFANLFFSHEVQTISLPLNLSEMSAQSRPGTVSSSTVPYQTLSNITDKPVKAPSQQTNGVSLASTTRVISSTSGIDNDDDDDDATKNRGRI</sequence>
<accession>A0A814RIU5</accession>
<dbReference type="OrthoDB" id="10019884at2759"/>
<organism evidence="2 3">
    <name type="scientific">Adineta ricciae</name>
    <name type="common">Rotifer</name>
    <dbReference type="NCBI Taxonomy" id="249248"/>
    <lineage>
        <taxon>Eukaryota</taxon>
        <taxon>Metazoa</taxon>
        <taxon>Spiralia</taxon>
        <taxon>Gnathifera</taxon>
        <taxon>Rotifera</taxon>
        <taxon>Eurotatoria</taxon>
        <taxon>Bdelloidea</taxon>
        <taxon>Adinetida</taxon>
        <taxon>Adinetidae</taxon>
        <taxon>Adineta</taxon>
    </lineage>
</organism>
<evidence type="ECO:0000313" key="2">
    <source>
        <dbReference type="EMBL" id="CAF1134538.1"/>
    </source>
</evidence>
<feature type="region of interest" description="Disordered" evidence="1">
    <location>
        <begin position="48"/>
        <end position="94"/>
    </location>
</feature>
<proteinExistence type="predicted"/>
<dbReference type="AlphaFoldDB" id="A0A814RIU5"/>
<evidence type="ECO:0000256" key="1">
    <source>
        <dbReference type="SAM" id="MobiDB-lite"/>
    </source>
</evidence>
<dbReference type="Proteomes" id="UP000663852">
    <property type="component" value="Unassembled WGS sequence"/>
</dbReference>
<dbReference type="EMBL" id="CAJNOJ010000111">
    <property type="protein sequence ID" value="CAF1134538.1"/>
    <property type="molecule type" value="Genomic_DNA"/>
</dbReference>
<reference evidence="2" key="1">
    <citation type="submission" date="2021-02" db="EMBL/GenBank/DDBJ databases">
        <authorList>
            <person name="Nowell W R."/>
        </authorList>
    </citation>
    <scope>NUCLEOTIDE SEQUENCE</scope>
</reference>
<name>A0A814RIU5_ADIRI</name>
<feature type="compositionally biased region" description="Polar residues" evidence="1">
    <location>
        <begin position="56"/>
        <end position="78"/>
    </location>
</feature>
<protein>
    <submittedName>
        <fullName evidence="2">Uncharacterized protein</fullName>
    </submittedName>
</protein>
<comment type="caution">
    <text evidence="2">The sequence shown here is derived from an EMBL/GenBank/DDBJ whole genome shotgun (WGS) entry which is preliminary data.</text>
</comment>
<evidence type="ECO:0000313" key="3">
    <source>
        <dbReference type="Proteomes" id="UP000663852"/>
    </source>
</evidence>